<evidence type="ECO:0000313" key="2">
    <source>
        <dbReference type="Proteomes" id="UP001183127"/>
    </source>
</evidence>
<name>A0ABY9QJ71_9PSED</name>
<sequence>MSVYYVAMAIDVDGYGQSDYLCLIKIEGGAVIGYAAEFDACTEDVDMACDVARTHQAKWFAWRDEWETRPAALGEIKLANLDGYVIGIKRNMRLSTPVEPLLL</sequence>
<organism evidence="1 2">
    <name type="scientific">Pseudomonas entomophila</name>
    <dbReference type="NCBI Taxonomy" id="312306"/>
    <lineage>
        <taxon>Bacteria</taxon>
        <taxon>Pseudomonadati</taxon>
        <taxon>Pseudomonadota</taxon>
        <taxon>Gammaproteobacteria</taxon>
        <taxon>Pseudomonadales</taxon>
        <taxon>Pseudomonadaceae</taxon>
        <taxon>Pseudomonas</taxon>
    </lineage>
</organism>
<gene>
    <name evidence="1" type="ORF">RAH46_17350</name>
</gene>
<proteinExistence type="predicted"/>
<evidence type="ECO:0000313" key="1">
    <source>
        <dbReference type="EMBL" id="WMW04093.1"/>
    </source>
</evidence>
<reference evidence="1 2" key="1">
    <citation type="submission" date="2023-08" db="EMBL/GenBank/DDBJ databases">
        <title>Complete Genome Sequence of Pseudomonas entomophila TVIN A01.</title>
        <authorList>
            <person name="Shelke T."/>
            <person name="Mahar N.S."/>
            <person name="Gupta I."/>
            <person name="Gupta V."/>
        </authorList>
    </citation>
    <scope>NUCLEOTIDE SEQUENCE [LARGE SCALE GENOMIC DNA]</scope>
    <source>
        <strain evidence="1 2">TVIN-A01</strain>
    </source>
</reference>
<dbReference type="RefSeq" id="WP_011533530.1">
    <property type="nucleotide sequence ID" value="NZ_CP132921.1"/>
</dbReference>
<accession>A0ABY9QJ71</accession>
<protein>
    <submittedName>
        <fullName evidence="1">Uncharacterized protein</fullName>
    </submittedName>
</protein>
<keyword evidence="2" id="KW-1185">Reference proteome</keyword>
<dbReference type="Proteomes" id="UP001183127">
    <property type="component" value="Chromosome"/>
</dbReference>
<dbReference type="EMBL" id="CP132921">
    <property type="protein sequence ID" value="WMW04093.1"/>
    <property type="molecule type" value="Genomic_DNA"/>
</dbReference>
<dbReference type="GeneID" id="32805505"/>